<protein>
    <submittedName>
        <fullName evidence="3">Uncharacterized protein</fullName>
    </submittedName>
</protein>
<feature type="region of interest" description="Disordered" evidence="2">
    <location>
        <begin position="85"/>
        <end position="111"/>
    </location>
</feature>
<accession>A0ABQ5JUB4</accession>
<feature type="compositionally biased region" description="Basic and acidic residues" evidence="2">
    <location>
        <begin position="645"/>
        <end position="670"/>
    </location>
</feature>
<gene>
    <name evidence="3" type="ORF">ADUPG1_011108</name>
</gene>
<sequence>YLSETNDQDNAVDQDLDGMDFGDEEQMVDGDPDDYFHSSHVLSCPVDDADSMNAMLMVKENVSPCVFAEDKQLEDLSRSGCFIYNDEEEEEEEEENRAVVEEGREEQEDDDERYADAQDMITDAQDMIEIDEQADQSRSLVDAELQELLTHSHSHIQGLTEELKKNRDQNITLSSVNQELESKLSLMEQDIDSKSQEYEAGLEELRCTISKLRARITIREKEHEQAFKEREEQFAKKLEMVVGRCEEMASTAKEAITALQAEKENNLKLSTLAKSLKDTYEDELSSMKINYEEEGEKRVLEVQKLREIVNKELSAALKELDDEKEKRVSAEDELDSVSSSHAIAISVLQEDLKDATGKKDSALANLKNAEERIAEFERKADVEKKRLENAISEKDEAEKQRDIFKAEKDTLEDEKEELLKEKEELLKEKEEWESLKVVWEKDKDEWQVEQEKLDSRVQELADEFAQNDKEQKALVALVKEKDATILELQEKLDEWEREREEEEKEREEEERRRKEEEEELERKKKEEEEKQKALELAVEKEREELEKQENIEAAKFIPVNVQKAEREQKSFIHREDSGVSTMVAHLQRAVHSPKLSNPSKASQPPLARQKSHTGSGEYVRGLSHSASVSPQRALYSLEHALKELREWTGERKKEDELRKEEQKRILEQSEHLSIQQMAPSLPPTQSQPSLTIAQSLLPEEQLRPSQRAFLPSGSNGMRSRSSGSISLALLERELLSSPSPPPLRTTLKSSPKKRSQELSKKKSLPTDELALTEGKGASIPHPRHYQKRTTVTSSAGSIRPSASYSRMSFEELLDSDSGSRSSGKTKIEQQQEQFSDDKDQGYVDSSQPPSPSSSLRSLNPPKPDQVDSASSVSSASIPQTSAITINEGEDVMSYIRRTRRYLFDRSVKKNWDKM</sequence>
<feature type="compositionally biased region" description="Polar residues" evidence="2">
    <location>
        <begin position="788"/>
        <end position="806"/>
    </location>
</feature>
<feature type="region of interest" description="Disordered" evidence="2">
    <location>
        <begin position="585"/>
        <end position="630"/>
    </location>
</feature>
<keyword evidence="4" id="KW-1185">Reference proteome</keyword>
<feature type="non-terminal residue" evidence="3">
    <location>
        <position position="1"/>
    </location>
</feature>
<feature type="region of interest" description="Disordered" evidence="2">
    <location>
        <begin position="492"/>
        <end position="533"/>
    </location>
</feature>
<feature type="region of interest" description="Disordered" evidence="2">
    <location>
        <begin position="645"/>
        <end position="883"/>
    </location>
</feature>
<dbReference type="Proteomes" id="UP001057375">
    <property type="component" value="Unassembled WGS sequence"/>
</dbReference>
<evidence type="ECO:0000256" key="1">
    <source>
        <dbReference type="SAM" id="Coils"/>
    </source>
</evidence>
<feature type="compositionally biased region" description="Low complexity" evidence="2">
    <location>
        <begin position="712"/>
        <end position="729"/>
    </location>
</feature>
<organism evidence="3 4">
    <name type="scientific">Aduncisulcus paluster</name>
    <dbReference type="NCBI Taxonomy" id="2918883"/>
    <lineage>
        <taxon>Eukaryota</taxon>
        <taxon>Metamonada</taxon>
        <taxon>Carpediemonas-like organisms</taxon>
        <taxon>Aduncisulcus</taxon>
    </lineage>
</organism>
<comment type="caution">
    <text evidence="3">The sequence shown here is derived from an EMBL/GenBank/DDBJ whole genome shotgun (WGS) entry which is preliminary data.</text>
</comment>
<proteinExistence type="predicted"/>
<feature type="compositionally biased region" description="Basic and acidic residues" evidence="2">
    <location>
        <begin position="509"/>
        <end position="533"/>
    </location>
</feature>
<feature type="compositionally biased region" description="Low complexity" evidence="2">
    <location>
        <begin position="866"/>
        <end position="881"/>
    </location>
</feature>
<keyword evidence="1" id="KW-0175">Coiled coil</keyword>
<name>A0ABQ5JUB4_9EUKA</name>
<feature type="compositionally biased region" description="Acidic residues" evidence="2">
    <location>
        <begin position="85"/>
        <end position="95"/>
    </location>
</feature>
<evidence type="ECO:0000313" key="4">
    <source>
        <dbReference type="Proteomes" id="UP001057375"/>
    </source>
</evidence>
<dbReference type="EMBL" id="BQXS01011852">
    <property type="protein sequence ID" value="GKT17470.1"/>
    <property type="molecule type" value="Genomic_DNA"/>
</dbReference>
<feature type="compositionally biased region" description="Basic and acidic residues" evidence="2">
    <location>
        <begin position="825"/>
        <end position="841"/>
    </location>
</feature>
<feature type="compositionally biased region" description="Acidic residues" evidence="2">
    <location>
        <begin position="499"/>
        <end position="508"/>
    </location>
</feature>
<feature type="coiled-coil region" evidence="1">
    <location>
        <begin position="177"/>
        <end position="222"/>
    </location>
</feature>
<feature type="region of interest" description="Disordered" evidence="2">
    <location>
        <begin position="1"/>
        <end position="32"/>
    </location>
</feature>
<evidence type="ECO:0000313" key="3">
    <source>
        <dbReference type="EMBL" id="GKT17470.1"/>
    </source>
</evidence>
<evidence type="ECO:0000256" key="2">
    <source>
        <dbReference type="SAM" id="MobiDB-lite"/>
    </source>
</evidence>
<reference evidence="3" key="1">
    <citation type="submission" date="2022-03" db="EMBL/GenBank/DDBJ databases">
        <title>Draft genome sequence of Aduncisulcus paluster, a free-living microaerophilic Fornicata.</title>
        <authorList>
            <person name="Yuyama I."/>
            <person name="Kume K."/>
            <person name="Tamura T."/>
            <person name="Inagaki Y."/>
            <person name="Hashimoto T."/>
        </authorList>
    </citation>
    <scope>NUCLEOTIDE SEQUENCE</scope>
    <source>
        <strain evidence="3">NY0171</strain>
    </source>
</reference>